<feature type="domain" description="Styrene monooxygenase StyA putative substrate binding" evidence="1">
    <location>
        <begin position="140"/>
        <end position="246"/>
    </location>
</feature>
<keyword evidence="3" id="KW-1185">Reference proteome</keyword>
<dbReference type="AlphaFoldDB" id="A0A2T6B151"/>
<evidence type="ECO:0000259" key="1">
    <source>
        <dbReference type="Pfam" id="PF17885"/>
    </source>
</evidence>
<proteinExistence type="predicted"/>
<dbReference type="Proteomes" id="UP000244240">
    <property type="component" value="Unassembled WGS sequence"/>
</dbReference>
<dbReference type="InterPro" id="IPR041654">
    <property type="entry name" value="StyA_sbd"/>
</dbReference>
<dbReference type="EMBL" id="QBKR01000039">
    <property type="protein sequence ID" value="PTX49808.1"/>
    <property type="molecule type" value="Genomic_DNA"/>
</dbReference>
<reference evidence="2 3" key="1">
    <citation type="submission" date="2018-04" db="EMBL/GenBank/DDBJ databases">
        <title>Genomic Encyclopedia of Archaeal and Bacterial Type Strains, Phase II (KMG-II): from individual species to whole genera.</title>
        <authorList>
            <person name="Goeker M."/>
        </authorList>
    </citation>
    <scope>NUCLEOTIDE SEQUENCE [LARGE SCALE GENOMIC DNA]</scope>
    <source>
        <strain evidence="2 3">DSM 45787</strain>
    </source>
</reference>
<organism evidence="2 3">
    <name type="scientific">Melghirimyces profundicolus</name>
    <dbReference type="NCBI Taxonomy" id="1242148"/>
    <lineage>
        <taxon>Bacteria</taxon>
        <taxon>Bacillati</taxon>
        <taxon>Bacillota</taxon>
        <taxon>Bacilli</taxon>
        <taxon>Bacillales</taxon>
        <taxon>Thermoactinomycetaceae</taxon>
        <taxon>Melghirimyces</taxon>
    </lineage>
</organism>
<accession>A0A2T6B151</accession>
<dbReference type="RefSeq" id="WP_245921013.1">
    <property type="nucleotide sequence ID" value="NZ_QBKR01000039.1"/>
</dbReference>
<dbReference type="Gene3D" id="3.30.9.40">
    <property type="match status" value="1"/>
</dbReference>
<comment type="caution">
    <text evidence="2">The sequence shown here is derived from an EMBL/GenBank/DDBJ whole genome shotgun (WGS) entry which is preliminary data.</text>
</comment>
<protein>
    <submittedName>
        <fullName evidence="2">Flavin-dependent dehydrogenase</fullName>
    </submittedName>
</protein>
<evidence type="ECO:0000313" key="2">
    <source>
        <dbReference type="EMBL" id="PTX49808.1"/>
    </source>
</evidence>
<dbReference type="Pfam" id="PF17885">
    <property type="entry name" value="Smoa_sbd"/>
    <property type="match status" value="1"/>
</dbReference>
<dbReference type="Gene3D" id="3.50.50.60">
    <property type="entry name" value="FAD/NAD(P)-binding domain"/>
    <property type="match status" value="1"/>
</dbReference>
<gene>
    <name evidence="2" type="ORF">C8P63_1393</name>
</gene>
<evidence type="ECO:0000313" key="3">
    <source>
        <dbReference type="Proteomes" id="UP000244240"/>
    </source>
</evidence>
<dbReference type="InterPro" id="IPR036188">
    <property type="entry name" value="FAD/NAD-bd_sf"/>
</dbReference>
<sequence length="346" mass="38749">MKRRVGIMGGGSAGLQLAYSLKDEFEVTVFHHRSADQVRQGRILSTQVHFGGTLERECRFHMPEWDSAPPIHHIHLTIGDQKLFVGKLVRMASSVDQRWAYARGMMDLAEKGVDFRLKRVYRDELESLAGEFDLLVDATGKSGPLAPFPVLEEWTPFQRPQRKCIVGYFKGVKLNEPPGVGVTVLPGVGEMFEIPALTERGPVDILFIEAVPDGVLDAFKGVKTTEAFTERMENVTRRFFPEIHGRIAPGEFGLVDENAYLQVALTPAIRRPYLSVNGTPVIGCGDSVFLNDPITGQGSNVSSYCAEQLYETLITYQVAEWDEQVGQTYWERSQPFVRAVTEWTLP</sequence>
<name>A0A2T6B151_9BACL</name>
<dbReference type="SUPFAM" id="SSF51905">
    <property type="entry name" value="FAD/NAD(P)-binding domain"/>
    <property type="match status" value="1"/>
</dbReference>